<organism evidence="2 3">
    <name type="scientific">Porphyromonas loveana</name>
    <dbReference type="NCBI Taxonomy" id="1884669"/>
    <lineage>
        <taxon>Bacteria</taxon>
        <taxon>Pseudomonadati</taxon>
        <taxon>Bacteroidota</taxon>
        <taxon>Bacteroidia</taxon>
        <taxon>Bacteroidales</taxon>
        <taxon>Porphyromonadaceae</taxon>
        <taxon>Porphyromonas</taxon>
    </lineage>
</organism>
<protein>
    <submittedName>
        <fullName evidence="2">Uncharacterized protein</fullName>
    </submittedName>
</protein>
<proteinExistence type="predicted"/>
<dbReference type="Proteomes" id="UP000245462">
    <property type="component" value="Unassembled WGS sequence"/>
</dbReference>
<sequence>MDFKAVKSVDANVSNEPQRNWDEDDRRFAYRCMMQAHRMLRPTAPKRGMSGRR</sequence>
<evidence type="ECO:0000313" key="2">
    <source>
        <dbReference type="EMBL" id="PVZ09164.1"/>
    </source>
</evidence>
<reference evidence="2 3" key="1">
    <citation type="submission" date="2018-04" db="EMBL/GenBank/DDBJ databases">
        <title>Genomic Encyclopedia of Type Strains, Phase IV (KMG-IV): sequencing the most valuable type-strain genomes for metagenomic binning, comparative biology and taxonomic classification.</title>
        <authorList>
            <person name="Goeker M."/>
        </authorList>
    </citation>
    <scope>NUCLEOTIDE SEQUENCE [LARGE SCALE GENOMIC DNA]</scope>
    <source>
        <strain evidence="2 3">DSM 28520</strain>
    </source>
</reference>
<name>A0A2U1FAH1_9PORP</name>
<evidence type="ECO:0000313" key="3">
    <source>
        <dbReference type="Proteomes" id="UP000245462"/>
    </source>
</evidence>
<comment type="caution">
    <text evidence="2">The sequence shown here is derived from an EMBL/GenBank/DDBJ whole genome shotgun (WGS) entry which is preliminary data.</text>
</comment>
<dbReference type="AlphaFoldDB" id="A0A2U1FAH1"/>
<dbReference type="RefSeq" id="WP_165815133.1">
    <property type="nucleotide sequence ID" value="NZ_QEKY01000010.1"/>
</dbReference>
<dbReference type="GeneID" id="94551603"/>
<dbReference type="EMBL" id="QEKY01000010">
    <property type="protein sequence ID" value="PVZ09164.1"/>
    <property type="molecule type" value="Genomic_DNA"/>
</dbReference>
<evidence type="ECO:0000256" key="1">
    <source>
        <dbReference type="SAM" id="MobiDB-lite"/>
    </source>
</evidence>
<gene>
    <name evidence="2" type="ORF">C7382_11031</name>
</gene>
<keyword evidence="3" id="KW-1185">Reference proteome</keyword>
<accession>A0A2U1FAH1</accession>
<feature type="region of interest" description="Disordered" evidence="1">
    <location>
        <begin position="1"/>
        <end position="20"/>
    </location>
</feature>